<accession>A0A1X7S664</accession>
<reference evidence="1 2" key="1">
    <citation type="submission" date="2016-06" db="EMBL/GenBank/DDBJ databases">
        <authorList>
            <person name="Kjaerup R.B."/>
            <person name="Dalgaard T.S."/>
            <person name="Juul-Madsen H.R."/>
        </authorList>
    </citation>
    <scope>NUCLEOTIDE SEQUENCE [LARGE SCALE GENOMIC DNA]</scope>
</reference>
<protein>
    <recommendedName>
        <fullName evidence="3">BTB domain-containing protein</fullName>
    </recommendedName>
</protein>
<dbReference type="AlphaFoldDB" id="A0A1X7S664"/>
<dbReference type="EMBL" id="LT853702">
    <property type="protein sequence ID" value="SMQ55184.1"/>
    <property type="molecule type" value="Genomic_DNA"/>
</dbReference>
<evidence type="ECO:0000313" key="2">
    <source>
        <dbReference type="Proteomes" id="UP000215127"/>
    </source>
</evidence>
<name>A0A1X7S664_ZYMT9</name>
<evidence type="ECO:0000313" key="1">
    <source>
        <dbReference type="EMBL" id="SMQ55184.1"/>
    </source>
</evidence>
<gene>
    <name evidence="1" type="ORF">ZT3D7_G10339</name>
</gene>
<keyword evidence="2" id="KW-1185">Reference proteome</keyword>
<organism evidence="1 2">
    <name type="scientific">Zymoseptoria tritici (strain ST99CH_3D7)</name>
    <dbReference type="NCBI Taxonomy" id="1276538"/>
    <lineage>
        <taxon>Eukaryota</taxon>
        <taxon>Fungi</taxon>
        <taxon>Dikarya</taxon>
        <taxon>Ascomycota</taxon>
        <taxon>Pezizomycotina</taxon>
        <taxon>Dothideomycetes</taxon>
        <taxon>Dothideomycetidae</taxon>
        <taxon>Mycosphaerellales</taxon>
        <taxon>Mycosphaerellaceae</taxon>
        <taxon>Zymoseptoria</taxon>
    </lineage>
</organism>
<dbReference type="Proteomes" id="UP000215127">
    <property type="component" value="Chromosome 11"/>
</dbReference>
<proteinExistence type="predicted"/>
<sequence length="204" mass="23932">MEETDELITKLQSSSQRFIEISFGTKTTYPVRVAQQTLENLSPYFKTALRINTFIEGANGTISLPEDEYDVWKVLLYWIFNHDLPDWMYARNLFNAQHKLGGQDPLYAHELHLAVRCWIAGDKYEISRFQDAVMLCVLRYLDKLQWRKWRLETDVLLLVLENSVHGSLLQELFLDWVAVRMYHDETDSLLSRDVGKETDAARGR</sequence>
<evidence type="ECO:0008006" key="3">
    <source>
        <dbReference type="Google" id="ProtNLM"/>
    </source>
</evidence>
<dbReference type="Gene3D" id="3.30.710.10">
    <property type="entry name" value="Potassium Channel Kv1.1, Chain A"/>
    <property type="match status" value="1"/>
</dbReference>
<dbReference type="STRING" id="1276538.A0A1X7S664"/>
<dbReference type="InterPro" id="IPR011333">
    <property type="entry name" value="SKP1/BTB/POZ_sf"/>
</dbReference>